<feature type="transmembrane region" description="Helical" evidence="1">
    <location>
        <begin position="48"/>
        <end position="66"/>
    </location>
</feature>
<evidence type="ECO:0000313" key="2">
    <source>
        <dbReference type="EMBL" id="KAE9402510.1"/>
    </source>
</evidence>
<keyword evidence="1" id="KW-1133">Transmembrane helix</keyword>
<evidence type="ECO:0000313" key="3">
    <source>
        <dbReference type="Proteomes" id="UP000799118"/>
    </source>
</evidence>
<proteinExistence type="predicted"/>
<dbReference type="OrthoDB" id="3226582at2759"/>
<protein>
    <submittedName>
        <fullName evidence="2">Uncharacterized protein</fullName>
    </submittedName>
</protein>
<feature type="transmembrane region" description="Helical" evidence="1">
    <location>
        <begin position="123"/>
        <end position="150"/>
    </location>
</feature>
<reference evidence="2" key="1">
    <citation type="journal article" date="2019" name="Environ. Microbiol.">
        <title>Fungal ecological strategies reflected in gene transcription - a case study of two litter decomposers.</title>
        <authorList>
            <person name="Barbi F."/>
            <person name="Kohler A."/>
            <person name="Barry K."/>
            <person name="Baskaran P."/>
            <person name="Daum C."/>
            <person name="Fauchery L."/>
            <person name="Ihrmark K."/>
            <person name="Kuo A."/>
            <person name="LaButti K."/>
            <person name="Lipzen A."/>
            <person name="Morin E."/>
            <person name="Grigoriev I.V."/>
            <person name="Henrissat B."/>
            <person name="Lindahl B."/>
            <person name="Martin F."/>
        </authorList>
    </citation>
    <scope>NUCLEOTIDE SEQUENCE</scope>
    <source>
        <strain evidence="2">JB14</strain>
    </source>
</reference>
<feature type="transmembrane region" description="Helical" evidence="1">
    <location>
        <begin position="12"/>
        <end position="36"/>
    </location>
</feature>
<keyword evidence="3" id="KW-1185">Reference proteome</keyword>
<feature type="transmembrane region" description="Helical" evidence="1">
    <location>
        <begin position="173"/>
        <end position="197"/>
    </location>
</feature>
<organism evidence="2 3">
    <name type="scientific">Gymnopus androsaceus JB14</name>
    <dbReference type="NCBI Taxonomy" id="1447944"/>
    <lineage>
        <taxon>Eukaryota</taxon>
        <taxon>Fungi</taxon>
        <taxon>Dikarya</taxon>
        <taxon>Basidiomycota</taxon>
        <taxon>Agaricomycotina</taxon>
        <taxon>Agaricomycetes</taxon>
        <taxon>Agaricomycetidae</taxon>
        <taxon>Agaricales</taxon>
        <taxon>Marasmiineae</taxon>
        <taxon>Omphalotaceae</taxon>
        <taxon>Gymnopus</taxon>
    </lineage>
</organism>
<keyword evidence="1" id="KW-0812">Transmembrane</keyword>
<accession>A0A6A4HXR1</accession>
<gene>
    <name evidence="2" type="ORF">BT96DRAFT_548295</name>
</gene>
<feature type="transmembrane region" description="Helical" evidence="1">
    <location>
        <begin position="86"/>
        <end position="111"/>
    </location>
</feature>
<dbReference type="EMBL" id="ML769434">
    <property type="protein sequence ID" value="KAE9402510.1"/>
    <property type="molecule type" value="Genomic_DNA"/>
</dbReference>
<dbReference type="Proteomes" id="UP000799118">
    <property type="component" value="Unassembled WGS sequence"/>
</dbReference>
<evidence type="ECO:0000256" key="1">
    <source>
        <dbReference type="SAM" id="Phobius"/>
    </source>
</evidence>
<dbReference type="AlphaFoldDB" id="A0A6A4HXR1"/>
<keyword evidence="1" id="KW-0472">Membrane</keyword>
<feature type="transmembrane region" description="Helical" evidence="1">
    <location>
        <begin position="245"/>
        <end position="269"/>
    </location>
</feature>
<name>A0A6A4HXR1_9AGAR</name>
<sequence>MSVPTSYALPRIIIVMAECICYGAYTVLFGIAVWILPRKFHIPSIKKFIFPAIIALFVLATINVAYDLVGEAYAIIYTIPVVERSWMIAGQSIDTITFVFADLLGDLVLLYRVYAVWGFRKRVFFPMLLLIGSIKVLSILNAIALIHQLFKIPQTGFFGNFIPGLLEGSSLEWVFEIVNAISNMLMTLMIAGRVWWLSRSLRKELPSGAHPSHWYRRTLAVVTESGVIYPVYLTIEAILSLQFNIPNYVGMGSVIVGLAPTLIAVRMGLGSALDDQSLRASILQSRLLFATQPQSPSTPVLDISPVGGEDISVRSSIPDLGQDVEKGPSEVELQRVL</sequence>
<feature type="transmembrane region" description="Helical" evidence="1">
    <location>
        <begin position="218"/>
        <end position="239"/>
    </location>
</feature>